<evidence type="ECO:0000313" key="3">
    <source>
        <dbReference type="Proteomes" id="UP000323876"/>
    </source>
</evidence>
<evidence type="ECO:0000256" key="1">
    <source>
        <dbReference type="SAM" id="MobiDB-lite"/>
    </source>
</evidence>
<sequence>MTDLDHPNNGTADASPATGQWQIRFEPGATKEAIERIADFAVAEGICGPDSVDFVRAGRDPRYWYSGALDRDEVDAHRRTLRAVLNDEPLTAEDFDLMRESIRQFDDWLRDLAYPREASYDADTTFFDFD</sequence>
<protein>
    <submittedName>
        <fullName evidence="2">Uncharacterized protein</fullName>
    </submittedName>
</protein>
<organism evidence="2 3">
    <name type="scientific">Nocardia colli</name>
    <dbReference type="NCBI Taxonomy" id="2545717"/>
    <lineage>
        <taxon>Bacteria</taxon>
        <taxon>Bacillati</taxon>
        <taxon>Actinomycetota</taxon>
        <taxon>Actinomycetes</taxon>
        <taxon>Mycobacteriales</taxon>
        <taxon>Nocardiaceae</taxon>
        <taxon>Nocardia</taxon>
    </lineage>
</organism>
<dbReference type="OrthoDB" id="4565271at2"/>
<evidence type="ECO:0000313" key="2">
    <source>
        <dbReference type="EMBL" id="KAA8886367.1"/>
    </source>
</evidence>
<dbReference type="Proteomes" id="UP000323876">
    <property type="component" value="Unassembled WGS sequence"/>
</dbReference>
<dbReference type="AlphaFoldDB" id="A0A5N0EAA8"/>
<gene>
    <name evidence="2" type="ORF">F3087_24330</name>
</gene>
<dbReference type="EMBL" id="VXLC01000013">
    <property type="protein sequence ID" value="KAA8886367.1"/>
    <property type="molecule type" value="Genomic_DNA"/>
</dbReference>
<feature type="region of interest" description="Disordered" evidence="1">
    <location>
        <begin position="1"/>
        <end position="23"/>
    </location>
</feature>
<reference evidence="2 3" key="1">
    <citation type="submission" date="2019-09" db="EMBL/GenBank/DDBJ databases">
        <authorList>
            <person name="Wang X."/>
        </authorList>
    </citation>
    <scope>NUCLEOTIDE SEQUENCE [LARGE SCALE GENOMIC DNA]</scope>
    <source>
        <strain evidence="2 3">CICC 11023</strain>
    </source>
</reference>
<dbReference type="RefSeq" id="WP_150404348.1">
    <property type="nucleotide sequence ID" value="NZ_VXLC01000013.1"/>
</dbReference>
<proteinExistence type="predicted"/>
<accession>A0A5N0EAA8</accession>
<comment type="caution">
    <text evidence="2">The sequence shown here is derived from an EMBL/GenBank/DDBJ whole genome shotgun (WGS) entry which is preliminary data.</text>
</comment>
<keyword evidence="3" id="KW-1185">Reference proteome</keyword>
<feature type="compositionally biased region" description="Polar residues" evidence="1">
    <location>
        <begin position="8"/>
        <end position="21"/>
    </location>
</feature>
<name>A0A5N0EAA8_9NOCA</name>